<dbReference type="AlphaFoldDB" id="A0A9D4UKB8"/>
<reference evidence="1" key="1">
    <citation type="submission" date="2021-01" db="EMBL/GenBank/DDBJ databases">
        <title>Adiantum capillus-veneris genome.</title>
        <authorList>
            <person name="Fang Y."/>
            <person name="Liao Q."/>
        </authorList>
    </citation>
    <scope>NUCLEOTIDE SEQUENCE</scope>
    <source>
        <strain evidence="1">H3</strain>
        <tissue evidence="1">Leaf</tissue>
    </source>
</reference>
<dbReference type="Proteomes" id="UP000886520">
    <property type="component" value="Chromosome 15"/>
</dbReference>
<evidence type="ECO:0000313" key="2">
    <source>
        <dbReference type="Proteomes" id="UP000886520"/>
    </source>
</evidence>
<evidence type="ECO:0000313" key="1">
    <source>
        <dbReference type="EMBL" id="KAI5069087.1"/>
    </source>
</evidence>
<keyword evidence="2" id="KW-1185">Reference proteome</keyword>
<name>A0A9D4UKB8_ADICA</name>
<proteinExistence type="predicted"/>
<organism evidence="1 2">
    <name type="scientific">Adiantum capillus-veneris</name>
    <name type="common">Maidenhair fern</name>
    <dbReference type="NCBI Taxonomy" id="13818"/>
    <lineage>
        <taxon>Eukaryota</taxon>
        <taxon>Viridiplantae</taxon>
        <taxon>Streptophyta</taxon>
        <taxon>Embryophyta</taxon>
        <taxon>Tracheophyta</taxon>
        <taxon>Polypodiopsida</taxon>
        <taxon>Polypodiidae</taxon>
        <taxon>Polypodiales</taxon>
        <taxon>Pteridineae</taxon>
        <taxon>Pteridaceae</taxon>
        <taxon>Vittarioideae</taxon>
        <taxon>Adiantum</taxon>
    </lineage>
</organism>
<comment type="caution">
    <text evidence="1">The sequence shown here is derived from an EMBL/GenBank/DDBJ whole genome shotgun (WGS) entry which is preliminary data.</text>
</comment>
<gene>
    <name evidence="1" type="ORF">GOP47_0015388</name>
</gene>
<dbReference type="EMBL" id="JABFUD020000015">
    <property type="protein sequence ID" value="KAI5069087.1"/>
    <property type="molecule type" value="Genomic_DNA"/>
</dbReference>
<accession>A0A9D4UKB8</accession>
<sequence>MSLQDRLLMLMEWLFEIRNLDCLLAPIAWAPASDSNISTAPSQVRTLKLGGSVNVRLVAAILCKGGGGSIALLVWLFSSAYSFGHRQGYLYARVSFWAAKVTTTLYRLRVLQDNLIMQNIFVA</sequence>
<protein>
    <submittedName>
        <fullName evidence="1">Uncharacterized protein</fullName>
    </submittedName>
</protein>